<evidence type="ECO:0000313" key="6">
    <source>
        <dbReference type="EMBL" id="KAF0134564.1"/>
    </source>
</evidence>
<keyword evidence="1" id="KW-0547">Nucleotide-binding</keyword>
<comment type="caution">
    <text evidence="6">The sequence shown here is derived from an EMBL/GenBank/DDBJ whole genome shotgun (WGS) entry which is preliminary data.</text>
</comment>
<dbReference type="PROSITE" id="PS50110">
    <property type="entry name" value="RESPONSE_REGULATORY"/>
    <property type="match status" value="1"/>
</dbReference>
<dbReference type="CDD" id="cd00156">
    <property type="entry name" value="REC"/>
    <property type="match status" value="1"/>
</dbReference>
<feature type="domain" description="Response regulatory" evidence="5">
    <location>
        <begin position="6"/>
        <end position="117"/>
    </location>
</feature>
<keyword evidence="3" id="KW-0597">Phosphoprotein</keyword>
<dbReference type="Pfam" id="PF00072">
    <property type="entry name" value="Response_reg"/>
    <property type="match status" value="1"/>
</dbReference>
<keyword evidence="2" id="KW-0067">ATP-binding</keyword>
<dbReference type="PROSITE" id="PS50045">
    <property type="entry name" value="SIGMA54_INTERACT_4"/>
    <property type="match status" value="1"/>
</dbReference>
<dbReference type="Gene3D" id="1.10.10.60">
    <property type="entry name" value="Homeodomain-like"/>
    <property type="match status" value="1"/>
</dbReference>
<evidence type="ECO:0000313" key="7">
    <source>
        <dbReference type="Proteomes" id="UP000488506"/>
    </source>
</evidence>
<evidence type="ECO:0000256" key="1">
    <source>
        <dbReference type="ARBA" id="ARBA00022741"/>
    </source>
</evidence>
<dbReference type="Gene3D" id="1.10.8.60">
    <property type="match status" value="1"/>
</dbReference>
<accession>A0A833L1I7</accession>
<dbReference type="AlphaFoldDB" id="A0A833L1I7"/>
<proteinExistence type="predicted"/>
<dbReference type="GO" id="GO:0005524">
    <property type="term" value="F:ATP binding"/>
    <property type="evidence" value="ECO:0007669"/>
    <property type="project" value="UniProtKB-KW"/>
</dbReference>
<dbReference type="SUPFAM" id="SSF46689">
    <property type="entry name" value="Homeodomain-like"/>
    <property type="match status" value="1"/>
</dbReference>
<evidence type="ECO:0000256" key="2">
    <source>
        <dbReference type="ARBA" id="ARBA00022840"/>
    </source>
</evidence>
<feature type="modified residue" description="4-aspartylphosphate" evidence="3">
    <location>
        <position position="52"/>
    </location>
</feature>
<dbReference type="InterPro" id="IPR027417">
    <property type="entry name" value="P-loop_NTPase"/>
</dbReference>
<dbReference type="InterPro" id="IPR011006">
    <property type="entry name" value="CheY-like_superfamily"/>
</dbReference>
<sequence>MRDRIKVSIIEDDPKITAQLVEALKDKFKVETFEKKDEFLKAADPSGIVIIDFDLKEIDGLRVFRLLKEQSPKIRAVMLSSSNSIPLAVTAAKHGVLEFFRKPLIIAEFKEALIKIANEEEIFLLPDAEMEGTEWMRGSSKKIIELKESIIGCIKSHKDLILFGERGIDKKTVVRIIHKAGVNSAKKLIEIDLASFSKESLEAHFWATLNEVLSSSEADSIQNFAEKTGTVYIEGIESIPKHFWLSVIDFLKNKKPSYGGGIKVIIGIVEQTEIPAGTTFDLIKIPPLRERKEDIFEIAAAYLEGKTDFTNISLETLKFISRYNFYGNYEELYNLISSTPLAGGKMLNINKSMFIDSILENCGQKSLLAAREQFEKEYIQTVLLKVNNEIHLAARFLNIPKTILEERVQKLGI</sequence>
<dbReference type="InterPro" id="IPR002078">
    <property type="entry name" value="Sigma_54_int"/>
</dbReference>
<dbReference type="Pfam" id="PF00158">
    <property type="entry name" value="Sigma54_activat"/>
    <property type="match status" value="1"/>
</dbReference>
<dbReference type="GO" id="GO:0006355">
    <property type="term" value="P:regulation of DNA-templated transcription"/>
    <property type="evidence" value="ECO:0007669"/>
    <property type="project" value="InterPro"/>
</dbReference>
<gene>
    <name evidence="6" type="ORF">FD145_582</name>
</gene>
<evidence type="ECO:0000259" key="4">
    <source>
        <dbReference type="PROSITE" id="PS50045"/>
    </source>
</evidence>
<dbReference type="SMART" id="SM00448">
    <property type="entry name" value="REC"/>
    <property type="match status" value="1"/>
</dbReference>
<protein>
    <submittedName>
        <fullName evidence="6">Two-component system NtrC family response regulator</fullName>
    </submittedName>
</protein>
<dbReference type="GO" id="GO:0000160">
    <property type="term" value="P:phosphorelay signal transduction system"/>
    <property type="evidence" value="ECO:0007669"/>
    <property type="project" value="InterPro"/>
</dbReference>
<dbReference type="Gene3D" id="3.40.50.300">
    <property type="entry name" value="P-loop containing nucleotide triphosphate hydrolases"/>
    <property type="match status" value="1"/>
</dbReference>
<dbReference type="Gene3D" id="3.40.50.2300">
    <property type="match status" value="1"/>
</dbReference>
<name>A0A833L1I7_UNCSA</name>
<feature type="domain" description="Sigma-54 factor interaction" evidence="4">
    <location>
        <begin position="136"/>
        <end position="341"/>
    </location>
</feature>
<organism evidence="6 7">
    <name type="scientific">Candidatus Saganbacteria bacterium</name>
    <dbReference type="NCBI Taxonomy" id="2575572"/>
    <lineage>
        <taxon>Bacteria</taxon>
        <taxon>Bacillati</taxon>
        <taxon>Saganbacteria</taxon>
    </lineage>
</organism>
<dbReference type="InterPro" id="IPR001789">
    <property type="entry name" value="Sig_transdc_resp-reg_receiver"/>
</dbReference>
<evidence type="ECO:0000256" key="3">
    <source>
        <dbReference type="PROSITE-ProRule" id="PRU00169"/>
    </source>
</evidence>
<dbReference type="Proteomes" id="UP000488506">
    <property type="component" value="Unassembled WGS sequence"/>
</dbReference>
<dbReference type="InterPro" id="IPR009057">
    <property type="entry name" value="Homeodomain-like_sf"/>
</dbReference>
<dbReference type="SUPFAM" id="SSF52172">
    <property type="entry name" value="CheY-like"/>
    <property type="match status" value="1"/>
</dbReference>
<evidence type="ECO:0000259" key="5">
    <source>
        <dbReference type="PROSITE" id="PS50110"/>
    </source>
</evidence>
<dbReference type="SUPFAM" id="SSF52540">
    <property type="entry name" value="P-loop containing nucleoside triphosphate hydrolases"/>
    <property type="match status" value="1"/>
</dbReference>
<reference evidence="6 7" key="1">
    <citation type="submission" date="2019-12" db="EMBL/GenBank/DDBJ databases">
        <authorList>
            <person name="Wolfe R."/>
            <person name="Danczak R."/>
            <person name="Wilkins M."/>
        </authorList>
    </citation>
    <scope>NUCLEOTIDE SEQUENCE [LARGE SCALE GENOMIC DNA]</scope>
    <source>
        <strain evidence="6">X2_MaxBin.013</strain>
    </source>
</reference>
<dbReference type="EMBL" id="WPAF01000007">
    <property type="protein sequence ID" value="KAF0134564.1"/>
    <property type="molecule type" value="Genomic_DNA"/>
</dbReference>
<dbReference type="PANTHER" id="PTHR32071">
    <property type="entry name" value="TRANSCRIPTIONAL REGULATORY PROTEIN"/>
    <property type="match status" value="1"/>
</dbReference>